<name>A0ABD2PWT2_9PLAT</name>
<evidence type="ECO:0000313" key="1">
    <source>
        <dbReference type="EMBL" id="KAL3310281.1"/>
    </source>
</evidence>
<accession>A0ABD2PWT2</accession>
<keyword evidence="2" id="KW-1185">Reference proteome</keyword>
<dbReference type="EMBL" id="JBJKFK010003088">
    <property type="protein sequence ID" value="KAL3310281.1"/>
    <property type="molecule type" value="Genomic_DNA"/>
</dbReference>
<reference evidence="1 2" key="1">
    <citation type="submission" date="2024-11" db="EMBL/GenBank/DDBJ databases">
        <title>Adaptive evolution of stress response genes in parasites aligns with host niche diversity.</title>
        <authorList>
            <person name="Hahn C."/>
            <person name="Resl P."/>
        </authorList>
    </citation>
    <scope>NUCLEOTIDE SEQUENCE [LARGE SCALE GENOMIC DNA]</scope>
    <source>
        <strain evidence="1">EGGRZ-B1_66</strain>
        <tissue evidence="1">Body</tissue>
    </source>
</reference>
<dbReference type="AlphaFoldDB" id="A0ABD2PWT2"/>
<evidence type="ECO:0000313" key="2">
    <source>
        <dbReference type="Proteomes" id="UP001626550"/>
    </source>
</evidence>
<comment type="caution">
    <text evidence="1">The sequence shown here is derived from an EMBL/GenBank/DDBJ whole genome shotgun (WGS) entry which is preliminary data.</text>
</comment>
<protein>
    <submittedName>
        <fullName evidence="1">Uncharacterized protein</fullName>
    </submittedName>
</protein>
<sequence length="58" mass="6635">MEVDEEHEAKMIADIENDLLRGDIEKACETSLEMIEKLEGLDRAHIHLLEKDPCIGIM</sequence>
<dbReference type="Proteomes" id="UP001626550">
    <property type="component" value="Unassembled WGS sequence"/>
</dbReference>
<organism evidence="1 2">
    <name type="scientific">Cichlidogyrus casuarinus</name>
    <dbReference type="NCBI Taxonomy" id="1844966"/>
    <lineage>
        <taxon>Eukaryota</taxon>
        <taxon>Metazoa</taxon>
        <taxon>Spiralia</taxon>
        <taxon>Lophotrochozoa</taxon>
        <taxon>Platyhelminthes</taxon>
        <taxon>Monogenea</taxon>
        <taxon>Monopisthocotylea</taxon>
        <taxon>Dactylogyridea</taxon>
        <taxon>Ancyrocephalidae</taxon>
        <taxon>Cichlidogyrus</taxon>
    </lineage>
</organism>
<feature type="non-terminal residue" evidence="1">
    <location>
        <position position="58"/>
    </location>
</feature>
<proteinExistence type="predicted"/>
<gene>
    <name evidence="1" type="ORF">Ciccas_011157</name>
</gene>